<organism evidence="2">
    <name type="scientific">Lotharella oceanica</name>
    <dbReference type="NCBI Taxonomy" id="641309"/>
    <lineage>
        <taxon>Eukaryota</taxon>
        <taxon>Sar</taxon>
        <taxon>Rhizaria</taxon>
        <taxon>Cercozoa</taxon>
        <taxon>Chlorarachniophyceae</taxon>
        <taxon>Lotharella</taxon>
    </lineage>
</organism>
<feature type="compositionally biased region" description="Polar residues" evidence="1">
    <location>
        <begin position="27"/>
        <end position="37"/>
    </location>
</feature>
<evidence type="ECO:0000256" key="1">
    <source>
        <dbReference type="SAM" id="MobiDB-lite"/>
    </source>
</evidence>
<reference evidence="2" key="1">
    <citation type="submission" date="2021-01" db="EMBL/GenBank/DDBJ databases">
        <authorList>
            <person name="Corre E."/>
            <person name="Pelletier E."/>
            <person name="Niang G."/>
            <person name="Scheremetjew M."/>
            <person name="Finn R."/>
            <person name="Kale V."/>
            <person name="Holt S."/>
            <person name="Cochrane G."/>
            <person name="Meng A."/>
            <person name="Brown T."/>
            <person name="Cohen L."/>
        </authorList>
    </citation>
    <scope>NUCLEOTIDE SEQUENCE</scope>
    <source>
        <strain evidence="2">CCMP622</strain>
    </source>
</reference>
<feature type="compositionally biased region" description="Basic residues" evidence="1">
    <location>
        <begin position="257"/>
        <end position="267"/>
    </location>
</feature>
<name>A0A7S2X9N8_9EUKA</name>
<dbReference type="AlphaFoldDB" id="A0A7S2X9N8"/>
<feature type="region of interest" description="Disordered" evidence="1">
    <location>
        <begin position="173"/>
        <end position="267"/>
    </location>
</feature>
<feature type="compositionally biased region" description="Polar residues" evidence="1">
    <location>
        <begin position="218"/>
        <end position="229"/>
    </location>
</feature>
<proteinExistence type="predicted"/>
<dbReference type="EMBL" id="HBHP01012368">
    <property type="protein sequence ID" value="CAD9759492.1"/>
    <property type="molecule type" value="Transcribed_RNA"/>
</dbReference>
<accession>A0A7S2X9N8</accession>
<feature type="region of interest" description="Disordered" evidence="1">
    <location>
        <begin position="1"/>
        <end position="57"/>
    </location>
</feature>
<protein>
    <submittedName>
        <fullName evidence="2">Uncharacterized protein</fullName>
    </submittedName>
</protein>
<feature type="compositionally biased region" description="Low complexity" evidence="1">
    <location>
        <begin position="191"/>
        <end position="217"/>
    </location>
</feature>
<sequence length="267" mass="29012">MAAAARLPRGRTTRPHNIPMAPGTVKAVSSTPASPFCSSRSGTDDDDSDSLVVGSPPRRSSTFDAQFYLDVRMPILPQGELNMLPDYKCQRPRNSILDFEAAASAAALSASAPPTSFHLFGNHSFQNNHDTYGSIAYDDEEQLFPFEEDTVEPLRHHHPRPSARQPLHLRASLPPSSRAVDSDDGQQAKTSSSLLNSLSSRHSSARTCSKASSAASSLQEAQTEITAANPSDEAVNHHSTINLSHKRATVRQMMGIHRSKPIPIPRR</sequence>
<evidence type="ECO:0000313" key="2">
    <source>
        <dbReference type="EMBL" id="CAD9759492.1"/>
    </source>
</evidence>
<gene>
    <name evidence="2" type="ORF">LSP00402_LOCUS7692</name>
</gene>